<organism evidence="1 2">
    <name type="scientific">Bacillus cereus (strain 03BB102)</name>
    <dbReference type="NCBI Taxonomy" id="572264"/>
    <lineage>
        <taxon>Bacteria</taxon>
        <taxon>Bacillati</taxon>
        <taxon>Bacillota</taxon>
        <taxon>Bacilli</taxon>
        <taxon>Bacillales</taxon>
        <taxon>Bacillaceae</taxon>
        <taxon>Bacillus</taxon>
        <taxon>Bacillus cereus group</taxon>
    </lineage>
</organism>
<evidence type="ECO:0000313" key="1">
    <source>
        <dbReference type="EMBL" id="ACO30881.1"/>
    </source>
</evidence>
<protein>
    <submittedName>
        <fullName evidence="1">Uncharacterized protein</fullName>
    </submittedName>
</protein>
<sequence>MKAEDLSLMESFYNSGVYNKGNNLENNNCHNNHAKIEDWFTSLH</sequence>
<dbReference type="Proteomes" id="UP000002210">
    <property type="component" value="Chromosome"/>
</dbReference>
<dbReference type="KEGG" id="bcx:BCA_4587"/>
<name>A0A158RU35_BACC3</name>
<gene>
    <name evidence="1" type="ordered locus">BCA_4587</name>
</gene>
<proteinExistence type="predicted"/>
<reference evidence="1 2" key="1">
    <citation type="submission" date="2009-02" db="EMBL/GenBank/DDBJ databases">
        <title>Genome sequence of Bacillus cereus 03BB102.</title>
        <authorList>
            <person name="Dodson R.J."/>
            <person name="Jackson P."/>
            <person name="Munk A.C."/>
            <person name="Brettin T."/>
            <person name="Bruce D."/>
            <person name="Detter C."/>
            <person name="Tapia R."/>
            <person name="Han C."/>
            <person name="Sutton G."/>
            <person name="Sims D."/>
        </authorList>
    </citation>
    <scope>NUCLEOTIDE SEQUENCE [LARGE SCALE GENOMIC DNA]</scope>
    <source>
        <strain evidence="1 2">03BB102</strain>
    </source>
</reference>
<dbReference type="AlphaFoldDB" id="A0A158RU35"/>
<dbReference type="EMBL" id="CP001407">
    <property type="protein sequence ID" value="ACO30881.1"/>
    <property type="molecule type" value="Genomic_DNA"/>
</dbReference>
<evidence type="ECO:0000313" key="2">
    <source>
        <dbReference type="Proteomes" id="UP000002210"/>
    </source>
</evidence>
<accession>A0A158RU35</accession>